<sequence length="132" mass="15493">MVLHNIIDNQVFSEVPSPKTTNVKDNQVIENIYKPVKEKSKKYMKVPLKTKQELHQMVQQEGKKIKEAAKILGIKYATAKTIVFHKRQKRKAKREYGIKMCGYTKKIKDKASRFQIISVIGIEKKHCMEYVW</sequence>
<name>A0A8S1X1E2_PAROT</name>
<dbReference type="Proteomes" id="UP000683925">
    <property type="component" value="Unassembled WGS sequence"/>
</dbReference>
<dbReference type="AlphaFoldDB" id="A0A8S1X1E2"/>
<comment type="caution">
    <text evidence="1">The sequence shown here is derived from an EMBL/GenBank/DDBJ whole genome shotgun (WGS) entry which is preliminary data.</text>
</comment>
<proteinExistence type="predicted"/>
<dbReference type="EMBL" id="CAJJDP010000106">
    <property type="protein sequence ID" value="CAD8194365.1"/>
    <property type="molecule type" value="Genomic_DNA"/>
</dbReference>
<evidence type="ECO:0000313" key="1">
    <source>
        <dbReference type="EMBL" id="CAD8194365.1"/>
    </source>
</evidence>
<organism evidence="1 2">
    <name type="scientific">Paramecium octaurelia</name>
    <dbReference type="NCBI Taxonomy" id="43137"/>
    <lineage>
        <taxon>Eukaryota</taxon>
        <taxon>Sar</taxon>
        <taxon>Alveolata</taxon>
        <taxon>Ciliophora</taxon>
        <taxon>Intramacronucleata</taxon>
        <taxon>Oligohymenophorea</taxon>
        <taxon>Peniculida</taxon>
        <taxon>Parameciidae</taxon>
        <taxon>Paramecium</taxon>
    </lineage>
</organism>
<accession>A0A8S1X1E2</accession>
<protein>
    <submittedName>
        <fullName evidence="1">Uncharacterized protein</fullName>
    </submittedName>
</protein>
<gene>
    <name evidence="1" type="ORF">POCTA_138.1.T1060197</name>
</gene>
<reference evidence="1" key="1">
    <citation type="submission" date="2021-01" db="EMBL/GenBank/DDBJ databases">
        <authorList>
            <consortium name="Genoscope - CEA"/>
            <person name="William W."/>
        </authorList>
    </citation>
    <scope>NUCLEOTIDE SEQUENCE</scope>
</reference>
<dbReference type="OrthoDB" id="301916at2759"/>
<keyword evidence="2" id="KW-1185">Reference proteome</keyword>
<dbReference type="OMA" id="GIKMCGY"/>
<evidence type="ECO:0000313" key="2">
    <source>
        <dbReference type="Proteomes" id="UP000683925"/>
    </source>
</evidence>